<evidence type="ECO:0000313" key="10">
    <source>
        <dbReference type="Proteomes" id="UP000427071"/>
    </source>
</evidence>
<dbReference type="Gene3D" id="2.170.120.20">
    <property type="entry name" value="Ribosomal protein L25, beta domain"/>
    <property type="match status" value="1"/>
</dbReference>
<evidence type="ECO:0000259" key="7">
    <source>
        <dbReference type="Pfam" id="PF01386"/>
    </source>
</evidence>
<name>A0A6B8VS83_9CORY</name>
<dbReference type="InterPro" id="IPR037121">
    <property type="entry name" value="Ribosomal_bL25_C"/>
</dbReference>
<comment type="subunit">
    <text evidence="5">Part of the 50S ribosomal subunit; part of the 5S rRNA/L5/L18/L25 subcomplex. Contacts the 5S rRNA. Binds to the 5S rRNA independently of L5 and L18.</text>
</comment>
<keyword evidence="2 5" id="KW-0694">RNA-binding</keyword>
<keyword evidence="10" id="KW-1185">Reference proteome</keyword>
<dbReference type="PANTHER" id="PTHR33284:SF1">
    <property type="entry name" value="RIBOSOMAL PROTEIN L25_GLN-TRNA SYNTHETASE, ANTI-CODON-BINDING DOMAIN-CONTAINING PROTEIN"/>
    <property type="match status" value="1"/>
</dbReference>
<evidence type="ECO:0000256" key="3">
    <source>
        <dbReference type="ARBA" id="ARBA00022980"/>
    </source>
</evidence>
<evidence type="ECO:0000256" key="6">
    <source>
        <dbReference type="SAM" id="MobiDB-lite"/>
    </source>
</evidence>
<dbReference type="InterPro" id="IPR020057">
    <property type="entry name" value="Ribosomal_bL25_b-dom"/>
</dbReference>
<dbReference type="Pfam" id="PF01386">
    <property type="entry name" value="Ribosomal_L25p"/>
    <property type="match status" value="1"/>
</dbReference>
<gene>
    <name evidence="5 9" type="primary">ctc</name>
    <name evidence="5" type="synonym">rplY</name>
    <name evidence="9" type="ORF">CKALI_08135</name>
</gene>
<keyword evidence="1 5" id="KW-0699">rRNA-binding</keyword>
<evidence type="ECO:0000256" key="2">
    <source>
        <dbReference type="ARBA" id="ARBA00022884"/>
    </source>
</evidence>
<feature type="compositionally biased region" description="Acidic residues" evidence="6">
    <location>
        <begin position="182"/>
        <end position="192"/>
    </location>
</feature>
<feature type="domain" description="Large ribosomal subunit protein bL25 L25" evidence="7">
    <location>
        <begin position="8"/>
        <end position="94"/>
    </location>
</feature>
<proteinExistence type="inferred from homology"/>
<dbReference type="EMBL" id="CP046452">
    <property type="protein sequence ID" value="QGU02487.1"/>
    <property type="molecule type" value="Genomic_DNA"/>
</dbReference>
<dbReference type="NCBIfam" id="NF004131">
    <property type="entry name" value="PRK05618.2-1"/>
    <property type="match status" value="1"/>
</dbReference>
<evidence type="ECO:0000256" key="5">
    <source>
        <dbReference type="HAMAP-Rule" id="MF_01334"/>
    </source>
</evidence>
<dbReference type="Gene3D" id="2.40.240.10">
    <property type="entry name" value="Ribosomal Protein L25, Chain P"/>
    <property type="match status" value="1"/>
</dbReference>
<dbReference type="CDD" id="cd00495">
    <property type="entry name" value="Ribosomal_L25_TL5_CTC"/>
    <property type="match status" value="1"/>
</dbReference>
<feature type="compositionally biased region" description="Acidic residues" evidence="6">
    <location>
        <begin position="200"/>
        <end position="212"/>
    </location>
</feature>
<dbReference type="Pfam" id="PF14693">
    <property type="entry name" value="Ribosomal_TL5_C"/>
    <property type="match status" value="1"/>
</dbReference>
<organism evidence="9 10">
    <name type="scientific">Corynebacterium kalinowskii</name>
    <dbReference type="NCBI Taxonomy" id="2675216"/>
    <lineage>
        <taxon>Bacteria</taxon>
        <taxon>Bacillati</taxon>
        <taxon>Actinomycetota</taxon>
        <taxon>Actinomycetes</taxon>
        <taxon>Mycobacteriales</taxon>
        <taxon>Corynebacteriaceae</taxon>
        <taxon>Corynebacterium</taxon>
    </lineage>
</organism>
<comment type="function">
    <text evidence="5">This is one of the proteins that binds to the 5S RNA in the ribosome where it forms part of the central protuberance.</text>
</comment>
<dbReference type="GO" id="GO:0006412">
    <property type="term" value="P:translation"/>
    <property type="evidence" value="ECO:0007669"/>
    <property type="project" value="UniProtKB-UniRule"/>
</dbReference>
<sequence>MSNEAIALVAAPRKEFGKGFARRARVAGLVPAVIYAKGFEPLHITVDRIEFTKIVRNHGVNTVVTVDIEGEKQLAMIKHVDQNVLNWQIDHADLLAIKKGEKVEVEVPVVTAGEPGPGTMLIQETDTIRVLADVMSIPEEIVVSVAGKVVGDQILAGDIELPEGTELTDEADVLMINFVAPEDNEAEADEAAEAAGVVEDAPEEAPAEESAE</sequence>
<dbReference type="Proteomes" id="UP000427071">
    <property type="component" value="Chromosome"/>
</dbReference>
<dbReference type="KEGG" id="ckw:CKALI_08135"/>
<reference evidence="10" key="1">
    <citation type="submission" date="2019-11" db="EMBL/GenBank/DDBJ databases">
        <title>Complete genome sequence of Corynebacterium kalinowskii 1959, a novel Corynebacterium species isolated from soil of a small paddock in Vilsendorf, Germany.</title>
        <authorList>
            <person name="Schaffert L."/>
            <person name="Ruwe M."/>
            <person name="Milse J."/>
            <person name="Hanuschka K."/>
            <person name="Ortseifen V."/>
            <person name="Droste J."/>
            <person name="Brandt D."/>
            <person name="Schlueter L."/>
            <person name="Kutter Y."/>
            <person name="Vinke S."/>
            <person name="Viehoefer P."/>
            <person name="Jacob L."/>
            <person name="Luebke N.-C."/>
            <person name="Schulte-Berndt E."/>
            <person name="Hain C."/>
            <person name="Linder M."/>
            <person name="Schmidt P."/>
            <person name="Wollenschlaeger L."/>
            <person name="Luttermann T."/>
            <person name="Thieme E."/>
            <person name="Hassa J."/>
            <person name="Haak M."/>
            <person name="Wittchen M."/>
            <person name="Mentz A."/>
            <person name="Persicke M."/>
            <person name="Busche T."/>
            <person name="Ruckert C."/>
        </authorList>
    </citation>
    <scope>NUCLEOTIDE SEQUENCE [LARGE SCALE GENOMIC DNA]</scope>
    <source>
        <strain evidence="10">1959</strain>
    </source>
</reference>
<evidence type="ECO:0000259" key="8">
    <source>
        <dbReference type="Pfam" id="PF14693"/>
    </source>
</evidence>
<dbReference type="NCBIfam" id="TIGR00731">
    <property type="entry name" value="bL25_bact_ctc"/>
    <property type="match status" value="1"/>
</dbReference>
<evidence type="ECO:0000313" key="9">
    <source>
        <dbReference type="EMBL" id="QGU02487.1"/>
    </source>
</evidence>
<comment type="similarity">
    <text evidence="5">Belongs to the bacterial ribosomal protein bL25 family. CTC subfamily.</text>
</comment>
<dbReference type="InterPro" id="IPR020056">
    <property type="entry name" value="Rbsml_bL25/Gln-tRNA_synth_N"/>
</dbReference>
<dbReference type="GO" id="GO:0022625">
    <property type="term" value="C:cytosolic large ribosomal subunit"/>
    <property type="evidence" value="ECO:0007669"/>
    <property type="project" value="TreeGrafter"/>
</dbReference>
<dbReference type="GO" id="GO:0003735">
    <property type="term" value="F:structural constituent of ribosome"/>
    <property type="evidence" value="ECO:0007669"/>
    <property type="project" value="InterPro"/>
</dbReference>
<dbReference type="InterPro" id="IPR020930">
    <property type="entry name" value="Ribosomal_uL5_bac-type"/>
</dbReference>
<dbReference type="PANTHER" id="PTHR33284">
    <property type="entry name" value="RIBOSOMAL PROTEIN L25/GLN-TRNA SYNTHETASE, ANTI-CODON-BINDING DOMAIN-CONTAINING PROTEIN"/>
    <property type="match status" value="1"/>
</dbReference>
<protein>
    <recommendedName>
        <fullName evidence="5">Large ribosomal subunit protein bL25</fullName>
    </recommendedName>
    <alternativeName>
        <fullName evidence="5">General stress protein CTC</fullName>
    </alternativeName>
</protein>
<keyword evidence="3 5" id="KW-0689">Ribosomal protein</keyword>
<dbReference type="InterPro" id="IPR029751">
    <property type="entry name" value="Ribosomal_L25_dom"/>
</dbReference>
<dbReference type="SUPFAM" id="SSF50715">
    <property type="entry name" value="Ribosomal protein L25-like"/>
    <property type="match status" value="1"/>
</dbReference>
<dbReference type="AlphaFoldDB" id="A0A6B8VS83"/>
<keyword evidence="4 5" id="KW-0687">Ribonucleoprotein</keyword>
<feature type="region of interest" description="Disordered" evidence="6">
    <location>
        <begin position="182"/>
        <end position="212"/>
    </location>
</feature>
<accession>A0A6B8VS83</accession>
<dbReference type="InterPro" id="IPR001021">
    <property type="entry name" value="Ribosomal_bL25_long"/>
</dbReference>
<feature type="domain" description="Large ribosomal subunit protein bL25 beta" evidence="8">
    <location>
        <begin position="102"/>
        <end position="181"/>
    </location>
</feature>
<dbReference type="GO" id="GO:0008097">
    <property type="term" value="F:5S rRNA binding"/>
    <property type="evidence" value="ECO:0007669"/>
    <property type="project" value="InterPro"/>
</dbReference>
<evidence type="ECO:0000256" key="1">
    <source>
        <dbReference type="ARBA" id="ARBA00022730"/>
    </source>
</evidence>
<dbReference type="InterPro" id="IPR011035">
    <property type="entry name" value="Ribosomal_bL25/Gln-tRNA_synth"/>
</dbReference>
<evidence type="ECO:0000256" key="4">
    <source>
        <dbReference type="ARBA" id="ARBA00023274"/>
    </source>
</evidence>
<dbReference type="RefSeq" id="WP_156192812.1">
    <property type="nucleotide sequence ID" value="NZ_CP046452.1"/>
</dbReference>
<dbReference type="HAMAP" id="MF_01334">
    <property type="entry name" value="Ribosomal_bL25_CTC"/>
    <property type="match status" value="1"/>
</dbReference>